<reference evidence="3" key="1">
    <citation type="journal article" date="2020" name="Stud. Mycol.">
        <title>101 Dothideomycetes genomes: A test case for predicting lifestyles and emergence of pathogens.</title>
        <authorList>
            <person name="Haridas S."/>
            <person name="Albert R."/>
            <person name="Binder M."/>
            <person name="Bloem J."/>
            <person name="LaButti K."/>
            <person name="Salamov A."/>
            <person name="Andreopoulos B."/>
            <person name="Baker S."/>
            <person name="Barry K."/>
            <person name="Bills G."/>
            <person name="Bluhm B."/>
            <person name="Cannon C."/>
            <person name="Castanera R."/>
            <person name="Culley D."/>
            <person name="Daum C."/>
            <person name="Ezra D."/>
            <person name="Gonzalez J."/>
            <person name="Henrissat B."/>
            <person name="Kuo A."/>
            <person name="Liang C."/>
            <person name="Lipzen A."/>
            <person name="Lutzoni F."/>
            <person name="Magnuson J."/>
            <person name="Mondo S."/>
            <person name="Nolan M."/>
            <person name="Ohm R."/>
            <person name="Pangilinan J."/>
            <person name="Park H.-J."/>
            <person name="Ramirez L."/>
            <person name="Alfaro M."/>
            <person name="Sun H."/>
            <person name="Tritt A."/>
            <person name="Yoshinaga Y."/>
            <person name="Zwiers L.-H."/>
            <person name="Turgeon B."/>
            <person name="Goodwin S."/>
            <person name="Spatafora J."/>
            <person name="Crous P."/>
            <person name="Grigoriev I."/>
        </authorList>
    </citation>
    <scope>NUCLEOTIDE SEQUENCE [LARGE SCALE GENOMIC DNA]</scope>
    <source>
        <strain evidence="3">CBS 304.66</strain>
    </source>
</reference>
<protein>
    <submittedName>
        <fullName evidence="2">Uncharacterized protein</fullName>
    </submittedName>
</protein>
<comment type="caution">
    <text evidence="2">The sequence shown here is derived from an EMBL/GenBank/DDBJ whole genome shotgun (WGS) entry which is preliminary data.</text>
</comment>
<accession>A0A9P4TRN1</accession>
<dbReference type="Proteomes" id="UP000800093">
    <property type="component" value="Unassembled WGS sequence"/>
</dbReference>
<feature type="region of interest" description="Disordered" evidence="1">
    <location>
        <begin position="29"/>
        <end position="84"/>
    </location>
</feature>
<feature type="compositionally biased region" description="Polar residues" evidence="1">
    <location>
        <begin position="132"/>
        <end position="142"/>
    </location>
</feature>
<dbReference type="EMBL" id="ML986578">
    <property type="protein sequence ID" value="KAF2270803.1"/>
    <property type="molecule type" value="Genomic_DNA"/>
</dbReference>
<keyword evidence="3" id="KW-1185">Reference proteome</keyword>
<feature type="compositionally biased region" description="Basic residues" evidence="1">
    <location>
        <begin position="30"/>
        <end position="47"/>
    </location>
</feature>
<feature type="compositionally biased region" description="Polar residues" evidence="1">
    <location>
        <begin position="151"/>
        <end position="168"/>
    </location>
</feature>
<name>A0A9P4TRN1_9PLEO</name>
<evidence type="ECO:0000313" key="3">
    <source>
        <dbReference type="Proteomes" id="UP000800093"/>
    </source>
</evidence>
<evidence type="ECO:0000256" key="1">
    <source>
        <dbReference type="SAM" id="MobiDB-lite"/>
    </source>
</evidence>
<organism evidence="2 3">
    <name type="scientific">Lojkania enalia</name>
    <dbReference type="NCBI Taxonomy" id="147567"/>
    <lineage>
        <taxon>Eukaryota</taxon>
        <taxon>Fungi</taxon>
        <taxon>Dikarya</taxon>
        <taxon>Ascomycota</taxon>
        <taxon>Pezizomycotina</taxon>
        <taxon>Dothideomycetes</taxon>
        <taxon>Pleosporomycetidae</taxon>
        <taxon>Pleosporales</taxon>
        <taxon>Pleosporales incertae sedis</taxon>
        <taxon>Lojkania</taxon>
    </lineage>
</organism>
<feature type="region of interest" description="Disordered" evidence="1">
    <location>
        <begin position="132"/>
        <end position="168"/>
    </location>
</feature>
<feature type="compositionally biased region" description="Low complexity" evidence="1">
    <location>
        <begin position="51"/>
        <end position="66"/>
    </location>
</feature>
<gene>
    <name evidence="2" type="ORF">CC78DRAFT_573155</name>
</gene>
<dbReference type="AlphaFoldDB" id="A0A9P4TRN1"/>
<evidence type="ECO:0000313" key="2">
    <source>
        <dbReference type="EMBL" id="KAF2270803.1"/>
    </source>
</evidence>
<sequence>MILAYRKDSITITLLLNIPRVAGHISSIRLKSRRRKNQTKRPYRVAKRGSSSRTPSSDSDSSCSDDGNTKETLPRRRALRPRGLSNSRIKREKFLISKLEQLSVAIKNETAAALRRHVRLLKKLEHMKASIENSMDSETLGTEGQEAGISNADSTSGADAVSITPQLT</sequence>
<proteinExistence type="predicted"/>